<dbReference type="InterPro" id="IPR018011">
    <property type="entry name" value="Carb_sulfotrans_8-10"/>
</dbReference>
<keyword evidence="9" id="KW-0735">Signal-anchor</keyword>
<protein>
    <recommendedName>
        <fullName evidence="9">Carbohydrate sulfotransferase</fullName>
        <ecNumber evidence="9">2.8.2.-</ecNumber>
    </recommendedName>
</protein>
<dbReference type="Proteomes" id="UP000747542">
    <property type="component" value="Unassembled WGS sequence"/>
</dbReference>
<dbReference type="InterPro" id="IPR005331">
    <property type="entry name" value="Sulfotransferase"/>
</dbReference>
<evidence type="ECO:0000256" key="1">
    <source>
        <dbReference type="ARBA" id="ARBA00004323"/>
    </source>
</evidence>
<evidence type="ECO:0000256" key="6">
    <source>
        <dbReference type="ARBA" id="ARBA00023034"/>
    </source>
</evidence>
<dbReference type="Pfam" id="PF03567">
    <property type="entry name" value="Sulfotransfer_2"/>
    <property type="match status" value="1"/>
</dbReference>
<dbReference type="AlphaFoldDB" id="A0A8J5JDN5"/>
<reference evidence="10" key="1">
    <citation type="journal article" date="2021" name="Sci. Adv.">
        <title>The American lobster genome reveals insights on longevity, neural, and immune adaptations.</title>
        <authorList>
            <person name="Polinski J.M."/>
            <person name="Zimin A.V."/>
            <person name="Clark K.F."/>
            <person name="Kohn A.B."/>
            <person name="Sadowski N."/>
            <person name="Timp W."/>
            <person name="Ptitsyn A."/>
            <person name="Khanna P."/>
            <person name="Romanova D.Y."/>
            <person name="Williams P."/>
            <person name="Greenwood S.J."/>
            <person name="Moroz L.L."/>
            <person name="Walt D.R."/>
            <person name="Bodnar A.G."/>
        </authorList>
    </citation>
    <scope>NUCLEOTIDE SEQUENCE</scope>
    <source>
        <strain evidence="10">GMGI-L3</strain>
    </source>
</reference>
<comment type="caution">
    <text evidence="10">The sequence shown here is derived from an EMBL/GenBank/DDBJ whole genome shotgun (WGS) entry which is preliminary data.</text>
</comment>
<dbReference type="PANTHER" id="PTHR12137:SF54">
    <property type="entry name" value="CARBOHYDRATE SULFOTRANSFERASE"/>
    <property type="match status" value="1"/>
</dbReference>
<keyword evidence="8 9" id="KW-0325">Glycoprotein</keyword>
<keyword evidence="6 9" id="KW-0333">Golgi apparatus</keyword>
<name>A0A8J5JDN5_HOMAM</name>
<keyword evidence="11" id="KW-1185">Reference proteome</keyword>
<comment type="similarity">
    <text evidence="2 9">Belongs to the sulfotransferase 2 family.</text>
</comment>
<proteinExistence type="inferred from homology"/>
<evidence type="ECO:0000256" key="5">
    <source>
        <dbReference type="ARBA" id="ARBA00022989"/>
    </source>
</evidence>
<keyword evidence="5" id="KW-1133">Transmembrane helix</keyword>
<evidence type="ECO:0000256" key="3">
    <source>
        <dbReference type="ARBA" id="ARBA00022679"/>
    </source>
</evidence>
<keyword evidence="3 9" id="KW-0808">Transferase</keyword>
<evidence type="ECO:0000313" key="11">
    <source>
        <dbReference type="Proteomes" id="UP000747542"/>
    </source>
</evidence>
<evidence type="ECO:0000256" key="9">
    <source>
        <dbReference type="RuleBase" id="RU364020"/>
    </source>
</evidence>
<dbReference type="GO" id="GO:0016051">
    <property type="term" value="P:carbohydrate biosynthetic process"/>
    <property type="evidence" value="ECO:0007669"/>
    <property type="project" value="InterPro"/>
</dbReference>
<comment type="subcellular location">
    <subcellularLocation>
        <location evidence="1 9">Golgi apparatus membrane</location>
        <topology evidence="1 9">Single-pass type II membrane protein</topology>
    </subcellularLocation>
</comment>
<evidence type="ECO:0000256" key="7">
    <source>
        <dbReference type="ARBA" id="ARBA00023136"/>
    </source>
</evidence>
<gene>
    <name evidence="10" type="primary">Chst10-L2</name>
    <name evidence="10" type="ORF">Hamer_G006478</name>
</gene>
<accession>A0A8J5JDN5</accession>
<dbReference type="GO" id="GO:0000139">
    <property type="term" value="C:Golgi membrane"/>
    <property type="evidence" value="ECO:0007669"/>
    <property type="project" value="UniProtKB-SubCell"/>
</dbReference>
<organism evidence="10 11">
    <name type="scientific">Homarus americanus</name>
    <name type="common">American lobster</name>
    <dbReference type="NCBI Taxonomy" id="6706"/>
    <lineage>
        <taxon>Eukaryota</taxon>
        <taxon>Metazoa</taxon>
        <taxon>Ecdysozoa</taxon>
        <taxon>Arthropoda</taxon>
        <taxon>Crustacea</taxon>
        <taxon>Multicrustacea</taxon>
        <taxon>Malacostraca</taxon>
        <taxon>Eumalacostraca</taxon>
        <taxon>Eucarida</taxon>
        <taxon>Decapoda</taxon>
        <taxon>Pleocyemata</taxon>
        <taxon>Astacidea</taxon>
        <taxon>Nephropoidea</taxon>
        <taxon>Nephropidae</taxon>
        <taxon>Homarus</taxon>
    </lineage>
</organism>
<dbReference type="GO" id="GO:0008146">
    <property type="term" value="F:sulfotransferase activity"/>
    <property type="evidence" value="ECO:0007669"/>
    <property type="project" value="InterPro"/>
</dbReference>
<keyword evidence="9" id="KW-0119">Carbohydrate metabolism</keyword>
<dbReference type="PANTHER" id="PTHR12137">
    <property type="entry name" value="CARBOHYDRATE SULFOTRANSFERASE"/>
    <property type="match status" value="1"/>
</dbReference>
<keyword evidence="7" id="KW-0472">Membrane</keyword>
<sequence>MNPRNNWTVRVVALTTLAGAFLVYHHSKGGATPLDTTTTQVLINDNGRAASVRLSLSEIQSLILKATPKSTERETGVHDKGRVFGQKSQNNTRDKVTKERFLEVEEPAWTHPVIQPSRGSFLNTLDLSTYPDKDREFLQNHLKKMINREKHVMKMCQSRTRLIVPRPIHLLWHNHHPDIVLCPVYKASPTPQMMELLNQLQVTVIDPAERTRIFTSGLRIIVVRDPLIRILHIYLDKIATDKPCSDYIRKVKNTIKRKYRRGKNTKSTPRFEDFVQYILDSTRNLHQAQDWVNKVQYWKPYWVDCNVCGANYDLFLKTETLKDDEKFLTTVVNLKEYQNLVSTKHLEAEGEVNFNLSQQEMEAYLKQLDRKQMQQLYQHYLLDSELFQYNSTKYLHLTHD</sequence>
<keyword evidence="4" id="KW-0812">Transmembrane</keyword>
<evidence type="ECO:0000313" key="10">
    <source>
        <dbReference type="EMBL" id="KAG7156512.1"/>
    </source>
</evidence>
<evidence type="ECO:0000256" key="8">
    <source>
        <dbReference type="ARBA" id="ARBA00023180"/>
    </source>
</evidence>
<dbReference type="EMBL" id="JAHLQT010039062">
    <property type="protein sequence ID" value="KAG7156512.1"/>
    <property type="molecule type" value="Genomic_DNA"/>
</dbReference>
<evidence type="ECO:0000256" key="2">
    <source>
        <dbReference type="ARBA" id="ARBA00006339"/>
    </source>
</evidence>
<dbReference type="OrthoDB" id="2019940at2759"/>
<evidence type="ECO:0000256" key="4">
    <source>
        <dbReference type="ARBA" id="ARBA00022692"/>
    </source>
</evidence>
<dbReference type="EC" id="2.8.2.-" evidence="9"/>